<dbReference type="SMART" id="SM00391">
    <property type="entry name" value="MBD"/>
    <property type="match status" value="1"/>
</dbReference>
<name>A0A8X7C5A5_9ARAC</name>
<dbReference type="InterPro" id="IPR016177">
    <property type="entry name" value="DNA-bd_dom_sf"/>
</dbReference>
<comment type="caution">
    <text evidence="2">The sequence shown here is derived from an EMBL/GenBank/DDBJ whole genome shotgun (WGS) entry which is preliminary data.</text>
</comment>
<sequence>ADNFEKNEEIIPAKKIKKEPTEFKIEPTDAKPKKVQAYARIKKESGNNLKIEDISTDEVFRSDLPKKLDTNDKSYVSLGEPRIDEEILLQKFTEGWKRRSVARISGKTVVQVDVYYYSPDGTKLHSKPDVAAYIARNNLNVKEENFDFSEFVAPRPPIEVPKPKGAKYRRVLRFWPKTDRRVTMLRQCQRKNLLIKL</sequence>
<dbReference type="SUPFAM" id="SSF54171">
    <property type="entry name" value="DNA-binding domain"/>
    <property type="match status" value="1"/>
</dbReference>
<organism evidence="2 3">
    <name type="scientific">Trichonephila inaurata madagascariensis</name>
    <dbReference type="NCBI Taxonomy" id="2747483"/>
    <lineage>
        <taxon>Eukaryota</taxon>
        <taxon>Metazoa</taxon>
        <taxon>Ecdysozoa</taxon>
        <taxon>Arthropoda</taxon>
        <taxon>Chelicerata</taxon>
        <taxon>Arachnida</taxon>
        <taxon>Araneae</taxon>
        <taxon>Araneomorphae</taxon>
        <taxon>Entelegynae</taxon>
        <taxon>Araneoidea</taxon>
        <taxon>Nephilidae</taxon>
        <taxon>Trichonephila</taxon>
        <taxon>Trichonephila inaurata</taxon>
    </lineage>
</organism>
<dbReference type="Proteomes" id="UP000886998">
    <property type="component" value="Unassembled WGS sequence"/>
</dbReference>
<dbReference type="InterPro" id="IPR001739">
    <property type="entry name" value="Methyl_CpG_DNA-bd"/>
</dbReference>
<dbReference type="OrthoDB" id="6436604at2759"/>
<dbReference type="AlphaFoldDB" id="A0A8X7C5A5"/>
<accession>A0A8X7C5A5</accession>
<protein>
    <recommendedName>
        <fullName evidence="1">MBD domain-containing protein</fullName>
    </recommendedName>
</protein>
<feature type="domain" description="MBD" evidence="1">
    <location>
        <begin position="82"/>
        <end position="153"/>
    </location>
</feature>
<dbReference type="CDD" id="cd00122">
    <property type="entry name" value="MBD"/>
    <property type="match status" value="1"/>
</dbReference>
<dbReference type="Gene3D" id="3.30.890.10">
    <property type="entry name" value="Methyl-cpg-binding Protein 2, Chain A"/>
    <property type="match status" value="1"/>
</dbReference>
<dbReference type="PROSITE" id="PS50982">
    <property type="entry name" value="MBD"/>
    <property type="match status" value="1"/>
</dbReference>
<evidence type="ECO:0000313" key="3">
    <source>
        <dbReference type="Proteomes" id="UP000886998"/>
    </source>
</evidence>
<keyword evidence="3" id="KW-1185">Reference proteome</keyword>
<evidence type="ECO:0000259" key="1">
    <source>
        <dbReference type="PROSITE" id="PS50982"/>
    </source>
</evidence>
<dbReference type="Pfam" id="PF01429">
    <property type="entry name" value="MBD"/>
    <property type="match status" value="1"/>
</dbReference>
<dbReference type="EMBL" id="BMAV01009910">
    <property type="protein sequence ID" value="GFY54528.1"/>
    <property type="molecule type" value="Genomic_DNA"/>
</dbReference>
<evidence type="ECO:0000313" key="2">
    <source>
        <dbReference type="EMBL" id="GFY54528.1"/>
    </source>
</evidence>
<gene>
    <name evidence="2" type="ORF">TNIN_283201</name>
</gene>
<feature type="non-terminal residue" evidence="2">
    <location>
        <position position="1"/>
    </location>
</feature>
<reference evidence="2" key="1">
    <citation type="submission" date="2020-08" db="EMBL/GenBank/DDBJ databases">
        <title>Multicomponent nature underlies the extraordinary mechanical properties of spider dragline silk.</title>
        <authorList>
            <person name="Kono N."/>
            <person name="Nakamura H."/>
            <person name="Mori M."/>
            <person name="Yoshida Y."/>
            <person name="Ohtoshi R."/>
            <person name="Malay A.D."/>
            <person name="Moran D.A.P."/>
            <person name="Tomita M."/>
            <person name="Numata K."/>
            <person name="Arakawa K."/>
        </authorList>
    </citation>
    <scope>NUCLEOTIDE SEQUENCE</scope>
</reference>
<proteinExistence type="predicted"/>
<dbReference type="GO" id="GO:0003677">
    <property type="term" value="F:DNA binding"/>
    <property type="evidence" value="ECO:0007669"/>
    <property type="project" value="InterPro"/>
</dbReference>